<dbReference type="eggNOG" id="KOG3460">
    <property type="taxonomic scope" value="Eukaryota"/>
</dbReference>
<proteinExistence type="predicted"/>
<sequence length="117" mass="13044">MAEVRDEGSAVSEPLDLVRLLLDEVVCVKLRGDRELKGRLHNHRCRYSHNPVQTVSKKSEMLFETALFSSLLKHDHSDPFEMSPIMRAATRSFSEGAFKTKSALFGGIGGGHDMAEQ</sequence>
<gene>
    <name evidence="1" type="ORF">CHGG_05495</name>
</gene>
<dbReference type="HOGENOM" id="CLU_2084588_0_0_1"/>
<accession>Q2H770</accession>
<organism evidence="1 2">
    <name type="scientific">Chaetomium globosum (strain ATCC 6205 / CBS 148.51 / DSM 1962 / NBRC 6347 / NRRL 1970)</name>
    <name type="common">Soil fungus</name>
    <dbReference type="NCBI Taxonomy" id="306901"/>
    <lineage>
        <taxon>Eukaryota</taxon>
        <taxon>Fungi</taxon>
        <taxon>Dikarya</taxon>
        <taxon>Ascomycota</taxon>
        <taxon>Pezizomycotina</taxon>
        <taxon>Sordariomycetes</taxon>
        <taxon>Sordariomycetidae</taxon>
        <taxon>Sordariales</taxon>
        <taxon>Chaetomiaceae</taxon>
        <taxon>Chaetomium</taxon>
    </lineage>
</organism>
<dbReference type="InParanoid" id="Q2H770"/>
<dbReference type="EMBL" id="CH408031">
    <property type="protein sequence ID" value="EAQ88876.1"/>
    <property type="molecule type" value="Genomic_DNA"/>
</dbReference>
<reference evidence="2" key="1">
    <citation type="journal article" date="2015" name="Genome Announc.">
        <title>Draft genome sequence of the cellulolytic fungus Chaetomium globosum.</title>
        <authorList>
            <person name="Cuomo C.A."/>
            <person name="Untereiner W.A."/>
            <person name="Ma L.-J."/>
            <person name="Grabherr M."/>
            <person name="Birren B.W."/>
        </authorList>
    </citation>
    <scope>NUCLEOTIDE SEQUENCE [LARGE SCALE GENOMIC DNA]</scope>
    <source>
        <strain evidence="2">ATCC 6205 / CBS 148.51 / DSM 1962 / NBRC 6347 / NRRL 1970</strain>
    </source>
</reference>
<dbReference type="RefSeq" id="XP_001221590.1">
    <property type="nucleotide sequence ID" value="XM_001221589.1"/>
</dbReference>
<protein>
    <submittedName>
        <fullName evidence="1">Uncharacterized protein</fullName>
    </submittedName>
</protein>
<dbReference type="AlphaFoldDB" id="Q2H770"/>
<dbReference type="STRING" id="306901.Q2H770"/>
<dbReference type="GeneID" id="4390878"/>
<keyword evidence="2" id="KW-1185">Reference proteome</keyword>
<dbReference type="Gene3D" id="2.30.30.100">
    <property type="match status" value="1"/>
</dbReference>
<evidence type="ECO:0000313" key="2">
    <source>
        <dbReference type="Proteomes" id="UP000001056"/>
    </source>
</evidence>
<name>Q2H770_CHAGB</name>
<dbReference type="Proteomes" id="UP000001056">
    <property type="component" value="Unassembled WGS sequence"/>
</dbReference>
<dbReference type="OrthoDB" id="29543at2759"/>
<dbReference type="VEuPathDB" id="FungiDB:CHGG_05495"/>
<evidence type="ECO:0000313" key="1">
    <source>
        <dbReference type="EMBL" id="EAQ88876.1"/>
    </source>
</evidence>